<reference evidence="2 3" key="1">
    <citation type="journal article" date="2020" name="Genomics">
        <title>Complete, high-quality genomes from long-read metagenomic sequencing of two wolf lichen thalli reveals enigmatic genome architecture.</title>
        <authorList>
            <person name="McKenzie S.K."/>
            <person name="Walston R.F."/>
            <person name="Allen J.L."/>
        </authorList>
    </citation>
    <scope>NUCLEOTIDE SEQUENCE [LARGE SCALE GENOMIC DNA]</scope>
    <source>
        <strain evidence="2">WasteWater2</strain>
    </source>
</reference>
<gene>
    <name evidence="2" type="ORF">HO173_013065</name>
</gene>
<evidence type="ECO:0000313" key="2">
    <source>
        <dbReference type="EMBL" id="KAF6223902.1"/>
    </source>
</evidence>
<dbReference type="GeneID" id="59294697"/>
<proteinExistence type="predicted"/>
<sequence length="82" mass="9080">MVVLVTVWTVAFFFTNLLQCFPISTNEMFLAQAWSDVITDGNRPTAARATQDSNKLNSNDSLLTYSMRLEASDADVPKSCSL</sequence>
<evidence type="ECO:0008006" key="4">
    <source>
        <dbReference type="Google" id="ProtNLM"/>
    </source>
</evidence>
<evidence type="ECO:0000313" key="3">
    <source>
        <dbReference type="Proteomes" id="UP000578531"/>
    </source>
</evidence>
<name>A0A8H6CI65_9LECA</name>
<dbReference type="AlphaFoldDB" id="A0A8H6CI65"/>
<feature type="signal peptide" evidence="1">
    <location>
        <begin position="1"/>
        <end position="20"/>
    </location>
</feature>
<keyword evidence="3" id="KW-1185">Reference proteome</keyword>
<comment type="caution">
    <text evidence="2">The sequence shown here is derived from an EMBL/GenBank/DDBJ whole genome shotgun (WGS) entry which is preliminary data.</text>
</comment>
<protein>
    <recommendedName>
        <fullName evidence="4">Secreted protein</fullName>
    </recommendedName>
</protein>
<accession>A0A8H6CI65</accession>
<keyword evidence="1" id="KW-0732">Signal</keyword>
<dbReference type="RefSeq" id="XP_037158214.1">
    <property type="nucleotide sequence ID" value="XM_037314894.1"/>
</dbReference>
<dbReference type="Proteomes" id="UP000578531">
    <property type="component" value="Unassembled WGS sequence"/>
</dbReference>
<dbReference type="EMBL" id="JACCJC010000123">
    <property type="protein sequence ID" value="KAF6223902.1"/>
    <property type="molecule type" value="Genomic_DNA"/>
</dbReference>
<feature type="chain" id="PRO_5034840625" description="Secreted protein" evidence="1">
    <location>
        <begin position="21"/>
        <end position="82"/>
    </location>
</feature>
<organism evidence="2 3">
    <name type="scientific">Letharia columbiana</name>
    <dbReference type="NCBI Taxonomy" id="112416"/>
    <lineage>
        <taxon>Eukaryota</taxon>
        <taxon>Fungi</taxon>
        <taxon>Dikarya</taxon>
        <taxon>Ascomycota</taxon>
        <taxon>Pezizomycotina</taxon>
        <taxon>Lecanoromycetes</taxon>
        <taxon>OSLEUM clade</taxon>
        <taxon>Lecanoromycetidae</taxon>
        <taxon>Lecanorales</taxon>
        <taxon>Lecanorineae</taxon>
        <taxon>Parmeliaceae</taxon>
        <taxon>Letharia</taxon>
    </lineage>
</organism>
<evidence type="ECO:0000256" key="1">
    <source>
        <dbReference type="SAM" id="SignalP"/>
    </source>
</evidence>